<protein>
    <recommendedName>
        <fullName evidence="4">DUF4382 domain-containing protein</fullName>
    </recommendedName>
</protein>
<feature type="signal peptide" evidence="1">
    <location>
        <begin position="1"/>
        <end position="21"/>
    </location>
</feature>
<reference evidence="2 3" key="1">
    <citation type="journal article" date="2016" name="Nat. Commun.">
        <title>Thousands of microbial genomes shed light on interconnected biogeochemical processes in an aquifer system.</title>
        <authorList>
            <person name="Anantharaman K."/>
            <person name="Brown C.T."/>
            <person name="Hug L.A."/>
            <person name="Sharon I."/>
            <person name="Castelle C.J."/>
            <person name="Probst A.J."/>
            <person name="Thomas B.C."/>
            <person name="Singh A."/>
            <person name="Wilkins M.J."/>
            <person name="Karaoz U."/>
            <person name="Brodie E.L."/>
            <person name="Williams K.H."/>
            <person name="Hubbard S.S."/>
            <person name="Banfield J.F."/>
        </authorList>
    </citation>
    <scope>NUCLEOTIDE SEQUENCE [LARGE SCALE GENOMIC DNA]</scope>
</reference>
<dbReference type="EMBL" id="MEZK01000003">
    <property type="protein sequence ID" value="OGD63881.1"/>
    <property type="molecule type" value="Genomic_DNA"/>
</dbReference>
<dbReference type="Pfam" id="PF12389">
    <property type="entry name" value="Peptidase_M73"/>
    <property type="match status" value="1"/>
</dbReference>
<dbReference type="Proteomes" id="UP000177006">
    <property type="component" value="Unassembled WGS sequence"/>
</dbReference>
<dbReference type="AlphaFoldDB" id="A0A1F5E949"/>
<dbReference type="InterPro" id="IPR023833">
    <property type="entry name" value="Signal_pept_SipW-depend-type"/>
</dbReference>
<dbReference type="InterPro" id="IPR022121">
    <property type="entry name" value="Peptidase_M73_camelysin"/>
</dbReference>
<evidence type="ECO:0008006" key="4">
    <source>
        <dbReference type="Google" id="ProtNLM"/>
    </source>
</evidence>
<evidence type="ECO:0000313" key="2">
    <source>
        <dbReference type="EMBL" id="OGD63881.1"/>
    </source>
</evidence>
<dbReference type="STRING" id="1797457.A2160_01455"/>
<sequence length="266" mass="28683">MKKILLSLMTVVLVGAATVGATRAYFSDTETSAGNTFEAGRLDLRIDNNSTYNGLPNPSATFSIRDLTNELFFNFTDVKPGDYGQDTVSLHVDDNPSWLCANITLTEAAENLSYEPETSDGDNTNTGSWEGELDDQLNFFFWADTDSDGSYDVGETQLMNGPASSLPQGDDNGGVTYPIVDATYNAFGPVGSPFPEGDPGRYIGKVWCHGALTLDPAAAPGYICDGSQVNNVAQSDSVRGDVSFYAVQTRHNDQFNCSSWTPEVED</sequence>
<accession>A0A1F5E949</accession>
<organism evidence="2 3">
    <name type="scientific">Candidatus Beckwithbacteria bacterium RBG_13_42_9</name>
    <dbReference type="NCBI Taxonomy" id="1797457"/>
    <lineage>
        <taxon>Bacteria</taxon>
        <taxon>Candidatus Beckwithiibacteriota</taxon>
    </lineage>
</organism>
<dbReference type="NCBIfam" id="TIGR04088">
    <property type="entry name" value="cognate_SipW"/>
    <property type="match status" value="1"/>
</dbReference>
<evidence type="ECO:0000256" key="1">
    <source>
        <dbReference type="SAM" id="SignalP"/>
    </source>
</evidence>
<gene>
    <name evidence="2" type="ORF">A2160_01455</name>
</gene>
<proteinExistence type="predicted"/>
<keyword evidence="1" id="KW-0732">Signal</keyword>
<comment type="caution">
    <text evidence="2">The sequence shown here is derived from an EMBL/GenBank/DDBJ whole genome shotgun (WGS) entry which is preliminary data.</text>
</comment>
<feature type="chain" id="PRO_5009518306" description="DUF4382 domain-containing protein" evidence="1">
    <location>
        <begin position="22"/>
        <end position="266"/>
    </location>
</feature>
<name>A0A1F5E949_9BACT</name>
<evidence type="ECO:0000313" key="3">
    <source>
        <dbReference type="Proteomes" id="UP000177006"/>
    </source>
</evidence>